<dbReference type="PANTHER" id="PTHR42085:SF1">
    <property type="entry name" value="F-BOX DOMAIN-CONTAINING PROTEIN"/>
    <property type="match status" value="1"/>
</dbReference>
<dbReference type="Pfam" id="PF13013">
    <property type="entry name" value="F-box-like_2"/>
    <property type="match status" value="1"/>
</dbReference>
<proteinExistence type="predicted"/>
<dbReference type="EMBL" id="JAADJZ010000011">
    <property type="protein sequence ID" value="KAF2871679.1"/>
    <property type="molecule type" value="Genomic_DNA"/>
</dbReference>
<dbReference type="AlphaFoldDB" id="A0A7C8M8N5"/>
<dbReference type="PANTHER" id="PTHR42085">
    <property type="entry name" value="F-BOX DOMAIN-CONTAINING PROTEIN"/>
    <property type="match status" value="1"/>
</dbReference>
<sequence>MEGMPREPLRVRGKRRRSRSSSASATRKVRARATTSKEVFHFLQLPAELQNHIYDLAAEDSPSSQICPFQHQDLQQEHKLRGMGFTQVCRKIRSEFRPLWMAKTEVKIEWEHLVQYLDTFHPHRIDGPTNAYRSFTVYYNPKENNHFKNYVRILPLFRMARLSKAPKFVIDDYDDIKDSITGTQASQDLSQVLKHQNENWLRDMEEGNMPGILAKDLGGALFISILLWQPNAPDFMLATDIMDRGDRYIEGVGLSSLSTRFCHLRVRVFPMRDTET</sequence>
<comment type="caution">
    <text evidence="3">The sequence shown here is derived from an EMBL/GenBank/DDBJ whole genome shotgun (WGS) entry which is preliminary data.</text>
</comment>
<reference evidence="3 4" key="1">
    <citation type="submission" date="2020-01" db="EMBL/GenBank/DDBJ databases">
        <authorList>
            <consortium name="DOE Joint Genome Institute"/>
            <person name="Haridas S."/>
            <person name="Albert R."/>
            <person name="Binder M."/>
            <person name="Bloem J."/>
            <person name="Labutti K."/>
            <person name="Salamov A."/>
            <person name="Andreopoulos B."/>
            <person name="Baker S.E."/>
            <person name="Barry K."/>
            <person name="Bills G."/>
            <person name="Bluhm B.H."/>
            <person name="Cannon C."/>
            <person name="Castanera R."/>
            <person name="Culley D.E."/>
            <person name="Daum C."/>
            <person name="Ezra D."/>
            <person name="Gonzalez J.B."/>
            <person name="Henrissat B."/>
            <person name="Kuo A."/>
            <person name="Liang C."/>
            <person name="Lipzen A."/>
            <person name="Lutzoni F."/>
            <person name="Magnuson J."/>
            <person name="Mondo S."/>
            <person name="Nolan M."/>
            <person name="Ohm R."/>
            <person name="Pangilinan J."/>
            <person name="Park H.-J.H."/>
            <person name="Ramirez L."/>
            <person name="Alfaro M."/>
            <person name="Sun H."/>
            <person name="Tritt A."/>
            <person name="Yoshinaga Y."/>
            <person name="Zwiers L.-H.L."/>
            <person name="Turgeon B.G."/>
            <person name="Goodwin S.B."/>
            <person name="Spatafora J.W."/>
            <person name="Crous P.W."/>
            <person name="Grigoriev I.V."/>
        </authorList>
    </citation>
    <scope>NUCLEOTIDE SEQUENCE [LARGE SCALE GENOMIC DNA]</scope>
    <source>
        <strain evidence="3 4">CBS 611.86</strain>
    </source>
</reference>
<keyword evidence="4" id="KW-1185">Reference proteome</keyword>
<name>A0A7C8M8N5_9PLEO</name>
<feature type="compositionally biased region" description="Basic and acidic residues" evidence="1">
    <location>
        <begin position="1"/>
        <end position="10"/>
    </location>
</feature>
<feature type="region of interest" description="Disordered" evidence="1">
    <location>
        <begin position="1"/>
        <end position="32"/>
    </location>
</feature>
<protein>
    <recommendedName>
        <fullName evidence="2">F-box domain-containing protein</fullName>
    </recommendedName>
</protein>
<accession>A0A7C8M8N5</accession>
<feature type="compositionally biased region" description="Low complexity" evidence="1">
    <location>
        <begin position="20"/>
        <end position="32"/>
    </location>
</feature>
<evidence type="ECO:0000256" key="1">
    <source>
        <dbReference type="SAM" id="MobiDB-lite"/>
    </source>
</evidence>
<dbReference type="OrthoDB" id="3801343at2759"/>
<evidence type="ECO:0000313" key="3">
    <source>
        <dbReference type="EMBL" id="KAF2871679.1"/>
    </source>
</evidence>
<organism evidence="3 4">
    <name type="scientific">Massariosphaeria phaeospora</name>
    <dbReference type="NCBI Taxonomy" id="100035"/>
    <lineage>
        <taxon>Eukaryota</taxon>
        <taxon>Fungi</taxon>
        <taxon>Dikarya</taxon>
        <taxon>Ascomycota</taxon>
        <taxon>Pezizomycotina</taxon>
        <taxon>Dothideomycetes</taxon>
        <taxon>Pleosporomycetidae</taxon>
        <taxon>Pleosporales</taxon>
        <taxon>Pleosporales incertae sedis</taxon>
        <taxon>Massariosphaeria</taxon>
    </lineage>
</organism>
<feature type="domain" description="F-box" evidence="2">
    <location>
        <begin position="22"/>
        <end position="104"/>
    </location>
</feature>
<dbReference type="Proteomes" id="UP000481861">
    <property type="component" value="Unassembled WGS sequence"/>
</dbReference>
<dbReference type="InterPro" id="IPR038883">
    <property type="entry name" value="AN11006-like"/>
</dbReference>
<dbReference type="InterPro" id="IPR001810">
    <property type="entry name" value="F-box_dom"/>
</dbReference>
<evidence type="ECO:0000259" key="2">
    <source>
        <dbReference type="Pfam" id="PF13013"/>
    </source>
</evidence>
<gene>
    <name evidence="3" type="ORF">BDV95DRAFT_572535</name>
</gene>
<evidence type="ECO:0000313" key="4">
    <source>
        <dbReference type="Proteomes" id="UP000481861"/>
    </source>
</evidence>